<reference evidence="2 3" key="1">
    <citation type="submission" date="2023-02" db="EMBL/GenBank/DDBJ databases">
        <title>Pseudomonas chrutzelriedensis sp. nov., a potently antifungal strain isolated from moss.</title>
        <authorList>
            <person name="Schnyder A."/>
            <person name="Kalawong R."/>
            <person name="Eberl L."/>
            <person name="Agnoli K."/>
        </authorList>
    </citation>
    <scope>NUCLEOTIDE SEQUENCE [LARGE SCALE GENOMIC DNA]</scope>
    <source>
        <strain evidence="2 3">681</strain>
    </source>
</reference>
<evidence type="ECO:0008006" key="4">
    <source>
        <dbReference type="Google" id="ProtNLM"/>
    </source>
</evidence>
<accession>A0ABT6QL64</accession>
<protein>
    <recommendedName>
        <fullName evidence="4">DUF465 domain-containing protein</fullName>
    </recommendedName>
</protein>
<dbReference type="EMBL" id="JARBWL010000001">
    <property type="protein sequence ID" value="MDI2591059.1"/>
    <property type="molecule type" value="Genomic_DNA"/>
</dbReference>
<feature type="coiled-coil region" evidence="1">
    <location>
        <begin position="5"/>
        <end position="61"/>
    </location>
</feature>
<dbReference type="RefSeq" id="WP_259495230.1">
    <property type="nucleotide sequence ID" value="NZ_JARBWL010000001.1"/>
</dbReference>
<evidence type="ECO:0000313" key="2">
    <source>
        <dbReference type="EMBL" id="MDI2591059.1"/>
    </source>
</evidence>
<evidence type="ECO:0000256" key="1">
    <source>
        <dbReference type="SAM" id="Coils"/>
    </source>
</evidence>
<name>A0ABT6QL64_9PSED</name>
<proteinExistence type="predicted"/>
<keyword evidence="3" id="KW-1185">Reference proteome</keyword>
<sequence>MTKERKQLRILLRRHEDNLELLTAHSESWRGEDRDRGAATLQNLKVQMERLLKQLNKRKGRKLTD</sequence>
<evidence type="ECO:0000313" key="3">
    <source>
        <dbReference type="Proteomes" id="UP001159100"/>
    </source>
</evidence>
<keyword evidence="1" id="KW-0175">Coiled coil</keyword>
<organism evidence="2 3">
    <name type="scientific">Pseudomonas fungipugnans</name>
    <dbReference type="NCBI Taxonomy" id="3024217"/>
    <lineage>
        <taxon>Bacteria</taxon>
        <taxon>Pseudomonadati</taxon>
        <taxon>Pseudomonadota</taxon>
        <taxon>Gammaproteobacteria</taxon>
        <taxon>Pseudomonadales</taxon>
        <taxon>Pseudomonadaceae</taxon>
        <taxon>Pseudomonas</taxon>
    </lineage>
</organism>
<comment type="caution">
    <text evidence="2">The sequence shown here is derived from an EMBL/GenBank/DDBJ whole genome shotgun (WGS) entry which is preliminary data.</text>
</comment>
<gene>
    <name evidence="2" type="ORF">POF45_06380</name>
</gene>
<dbReference type="Proteomes" id="UP001159100">
    <property type="component" value="Unassembled WGS sequence"/>
</dbReference>